<name>A0AAP5M4C2_9CYAN</name>
<evidence type="ECO:0000313" key="1">
    <source>
        <dbReference type="EMBL" id="MDR9894741.1"/>
    </source>
</evidence>
<protein>
    <submittedName>
        <fullName evidence="1">Uncharacterized protein</fullName>
    </submittedName>
</protein>
<reference evidence="2" key="1">
    <citation type="journal article" date="2021" name="Science">
        <title>Hunting the eagle killer: A cyanobacterial neurotoxin causes vacuolar myelinopathy.</title>
        <authorList>
            <person name="Breinlinger S."/>
            <person name="Phillips T.J."/>
            <person name="Haram B.N."/>
            <person name="Mares J."/>
            <person name="Martinez Yerena J.A."/>
            <person name="Hrouzek P."/>
            <person name="Sobotka R."/>
            <person name="Henderson W.M."/>
            <person name="Schmieder P."/>
            <person name="Williams S.M."/>
            <person name="Lauderdale J.D."/>
            <person name="Wilde H.D."/>
            <person name="Gerrin W."/>
            <person name="Kust A."/>
            <person name="Washington J.W."/>
            <person name="Wagner C."/>
            <person name="Geier B."/>
            <person name="Liebeke M."/>
            <person name="Enke H."/>
            <person name="Niedermeyer T.H.J."/>
            <person name="Wilde S.B."/>
        </authorList>
    </citation>
    <scope>NUCLEOTIDE SEQUENCE [LARGE SCALE GENOMIC DNA]</scope>
    <source>
        <strain evidence="2">Thurmond2011</strain>
    </source>
</reference>
<evidence type="ECO:0000313" key="2">
    <source>
        <dbReference type="Proteomes" id="UP000667802"/>
    </source>
</evidence>
<dbReference type="AlphaFoldDB" id="A0AAP5M4C2"/>
<comment type="caution">
    <text evidence="1">The sequence shown here is derived from an EMBL/GenBank/DDBJ whole genome shotgun (WGS) entry which is preliminary data.</text>
</comment>
<dbReference type="Proteomes" id="UP000667802">
    <property type="component" value="Unassembled WGS sequence"/>
</dbReference>
<dbReference type="RefSeq" id="WP_208339735.1">
    <property type="nucleotide sequence ID" value="NZ_CAWQFN010000563.1"/>
</dbReference>
<accession>A0AAP5M4C2</accession>
<dbReference type="EMBL" id="JAALHA020000003">
    <property type="protein sequence ID" value="MDR9894741.1"/>
    <property type="molecule type" value="Genomic_DNA"/>
</dbReference>
<gene>
    <name evidence="1" type="ORF">G7B40_009185</name>
</gene>
<proteinExistence type="predicted"/>
<organism evidence="1 2">
    <name type="scientific">Aetokthonos hydrillicola Thurmond2011</name>
    <dbReference type="NCBI Taxonomy" id="2712845"/>
    <lineage>
        <taxon>Bacteria</taxon>
        <taxon>Bacillati</taxon>
        <taxon>Cyanobacteriota</taxon>
        <taxon>Cyanophyceae</taxon>
        <taxon>Nostocales</taxon>
        <taxon>Hapalosiphonaceae</taxon>
        <taxon>Aetokthonos</taxon>
    </lineage>
</organism>
<sequence length="378" mass="42292">MSVGISLSLLIGKVKPTKAPRELMEALDSVEVTHNEQGRSGFQISFRVGRSGVKDQQDFNLLKSPLLAPFNRVMIIVNINATAKILMDGIITLKQFSPGELGRSTLNITGEDVSVMMDLEEKSIEHPQQDETKIVRHIVSKYSKYGFDLEVVPPEFQDTPEKTRRTPVQQGTDLKYIQEMASRFDHVFHITAGPTQGRNKAYWGPPKRKTKIQKALTVNMGSYSNVESINFQYSALAPATVDGYVQDRNSNQQTRVLQMFTSDRPNLSAHPALTTQSHRRTTIFRETGRLTAQSLSRAQAIIDNSTEQVVTASGELDVTRYGTILELRGLVGLRGVGLSHDGVYYVKSVTHKLREGEYKQSFTITREGLGSKEMFLQI</sequence>
<keyword evidence="2" id="KW-1185">Reference proteome</keyword>